<feature type="transmembrane region" description="Helical" evidence="1">
    <location>
        <begin position="33"/>
        <end position="50"/>
    </location>
</feature>
<dbReference type="RefSeq" id="WP_012571504.1">
    <property type="nucleotide sequence ID" value="NC_011529.1"/>
</dbReference>
<proteinExistence type="predicted"/>
<evidence type="ECO:0000256" key="1">
    <source>
        <dbReference type="SAM" id="Phobius"/>
    </source>
</evidence>
<dbReference type="HOGENOM" id="CLU_210700_0_0_2"/>
<protein>
    <submittedName>
        <fullName evidence="2">Hypothetical membrane protein</fullName>
    </submittedName>
</protein>
<dbReference type="GeneID" id="58786846"/>
<evidence type="ECO:0000313" key="2">
    <source>
        <dbReference type="EMBL" id="ACJ16032.1"/>
    </source>
</evidence>
<evidence type="ECO:0000313" key="3">
    <source>
        <dbReference type="Proteomes" id="UP000002727"/>
    </source>
</evidence>
<keyword evidence="1" id="KW-0472">Membrane</keyword>
<dbReference type="PATRIC" id="fig|523850.10.peg.544"/>
<dbReference type="EMBL" id="CP000855">
    <property type="protein sequence ID" value="ACJ16032.1"/>
    <property type="molecule type" value="Genomic_DNA"/>
</dbReference>
<feature type="transmembrane region" description="Helical" evidence="1">
    <location>
        <begin position="7"/>
        <end position="27"/>
    </location>
</feature>
<reference evidence="2 3" key="1">
    <citation type="journal article" date="2008" name="J. Bacteriol.">
        <title>The complete genome sequence of Thermococcus onnurineus NA1 reveals a mixed heterotrophic and carboxydotrophic metabolism.</title>
        <authorList>
            <person name="Lee H.S."/>
            <person name="Kang S.G."/>
            <person name="Bae S.S."/>
            <person name="Lim J.K."/>
            <person name="Cho Y."/>
            <person name="Kim Y.J."/>
            <person name="Jeon J.H."/>
            <person name="Cha S.S."/>
            <person name="Kwon K.K."/>
            <person name="Kim H.T."/>
            <person name="Park C.J."/>
            <person name="Lee H.W."/>
            <person name="Kim S.I."/>
            <person name="Chun J."/>
            <person name="Colwell R.R."/>
            <person name="Kim S.J."/>
            <person name="Lee J.H."/>
        </authorList>
    </citation>
    <scope>NUCLEOTIDE SEQUENCE [LARGE SCALE GENOMIC DNA]</scope>
    <source>
        <strain evidence="2 3">NA1</strain>
    </source>
</reference>
<dbReference type="OrthoDB" id="102314at2157"/>
<gene>
    <name evidence="2" type="ordered locus">TON_0545</name>
</gene>
<dbReference type="Proteomes" id="UP000002727">
    <property type="component" value="Chromosome"/>
</dbReference>
<dbReference type="KEGG" id="ton:TON_0545"/>
<dbReference type="eggNOG" id="arCOG10035">
    <property type="taxonomic scope" value="Archaea"/>
</dbReference>
<name>B6YU90_THEON</name>
<organism evidence="2 3">
    <name type="scientific">Thermococcus onnurineus (strain NA1)</name>
    <dbReference type="NCBI Taxonomy" id="523850"/>
    <lineage>
        <taxon>Archaea</taxon>
        <taxon>Methanobacteriati</taxon>
        <taxon>Methanobacteriota</taxon>
        <taxon>Thermococci</taxon>
        <taxon>Thermococcales</taxon>
        <taxon>Thermococcaceae</taxon>
        <taxon>Thermococcus</taxon>
    </lineage>
</organism>
<dbReference type="AlphaFoldDB" id="B6YU90"/>
<accession>B6YU90</accession>
<dbReference type="STRING" id="523850.TON_0545"/>
<sequence length="57" mass="6723">MERKTFYRLLLVVVLILTLIYTLGLMGVVPFEASYYITLFMLMLFIYLRLDAKARGE</sequence>
<keyword evidence="1" id="KW-0812">Transmembrane</keyword>
<keyword evidence="1" id="KW-1133">Transmembrane helix</keyword>
<keyword evidence="3" id="KW-1185">Reference proteome</keyword>